<keyword evidence="1" id="KW-0472">Membrane</keyword>
<dbReference type="EMBL" id="AALIQJ010000061">
    <property type="protein sequence ID" value="EDA0177732.1"/>
    <property type="molecule type" value="Genomic_DNA"/>
</dbReference>
<protein>
    <submittedName>
        <fullName evidence="2">Uncharacterized protein</fullName>
    </submittedName>
</protein>
<reference evidence="2" key="1">
    <citation type="submission" date="2019-10" db="EMBL/GenBank/DDBJ databases">
        <authorList>
            <person name="Ashton P.M."/>
            <person name="Dallman T."/>
            <person name="Nair S."/>
            <person name="De Pinna E."/>
            <person name="Peters T."/>
            <person name="Grant K."/>
        </authorList>
    </citation>
    <scope>NUCLEOTIDE SEQUENCE</scope>
    <source>
        <strain evidence="2">810119</strain>
    </source>
</reference>
<proteinExistence type="predicted"/>
<comment type="caution">
    <text evidence="2">The sequence shown here is derived from an EMBL/GenBank/DDBJ whole genome shotgun (WGS) entry which is preliminary data.</text>
</comment>
<dbReference type="AlphaFoldDB" id="A0A5J1FH86"/>
<sequence length="184" mass="22250">MKYYMLKPFRIGILENDITVKESEQYVIIDIISGEEILYCDDNCYLITPTLLKSLKDSNLTGVNVVKPKNMKFSIEHNMKHPNKSLREWYRLIPFKYDSSKNQEIFLDQYDNLIINERIKNIIYNKDVHRVKRAFITEYEMDKVVHHDEEIIEQPVFKKENKTTFKDWCVFMFILITIIYLFFK</sequence>
<feature type="transmembrane region" description="Helical" evidence="1">
    <location>
        <begin position="165"/>
        <end position="183"/>
    </location>
</feature>
<evidence type="ECO:0000313" key="2">
    <source>
        <dbReference type="EMBL" id="EDA0177732.1"/>
    </source>
</evidence>
<keyword evidence="1" id="KW-0812">Transmembrane</keyword>
<gene>
    <name evidence="2" type="ORF">F9G64_23165</name>
</gene>
<name>A0A5J1FH86_SALET</name>
<keyword evidence="1" id="KW-1133">Transmembrane helix</keyword>
<accession>A0A5J1FH86</accession>
<organism evidence="2">
    <name type="scientific">Salmonella enterica subsp. enterica serovar Braenderup</name>
    <dbReference type="NCBI Taxonomy" id="149391"/>
    <lineage>
        <taxon>Bacteria</taxon>
        <taxon>Pseudomonadati</taxon>
        <taxon>Pseudomonadota</taxon>
        <taxon>Gammaproteobacteria</taxon>
        <taxon>Enterobacterales</taxon>
        <taxon>Enterobacteriaceae</taxon>
        <taxon>Salmonella</taxon>
    </lineage>
</organism>
<evidence type="ECO:0000256" key="1">
    <source>
        <dbReference type="SAM" id="Phobius"/>
    </source>
</evidence>